<dbReference type="Proteomes" id="UP001642360">
    <property type="component" value="Unassembled WGS sequence"/>
</dbReference>
<evidence type="ECO:0000256" key="2">
    <source>
        <dbReference type="ARBA" id="ARBA00007079"/>
    </source>
</evidence>
<keyword evidence="8" id="KW-0407">Ion channel</keyword>
<evidence type="ECO:0000313" key="10">
    <source>
        <dbReference type="EMBL" id="CAK9150564.1"/>
    </source>
</evidence>
<keyword evidence="7 9" id="KW-0472">Membrane</keyword>
<evidence type="ECO:0000256" key="1">
    <source>
        <dbReference type="ARBA" id="ARBA00004141"/>
    </source>
</evidence>
<organism evidence="10 11">
    <name type="scientific">Ilex paraguariensis</name>
    <name type="common">yerba mate</name>
    <dbReference type="NCBI Taxonomy" id="185542"/>
    <lineage>
        <taxon>Eukaryota</taxon>
        <taxon>Viridiplantae</taxon>
        <taxon>Streptophyta</taxon>
        <taxon>Embryophyta</taxon>
        <taxon>Tracheophyta</taxon>
        <taxon>Spermatophyta</taxon>
        <taxon>Magnoliopsida</taxon>
        <taxon>eudicotyledons</taxon>
        <taxon>Gunneridae</taxon>
        <taxon>Pentapetalae</taxon>
        <taxon>asterids</taxon>
        <taxon>campanulids</taxon>
        <taxon>Aquifoliales</taxon>
        <taxon>Aquifoliaceae</taxon>
        <taxon>Ilex</taxon>
    </lineage>
</organism>
<keyword evidence="5 9" id="KW-1133">Transmembrane helix</keyword>
<proteinExistence type="inferred from homology"/>
<name>A0ABC8S5V1_9AQUA</name>
<sequence>MVTERIYAIAIGCGIGLVISLFILPNWSGEDLQNTIISKFEELAKLVQACVDEYFQELDATDTSKSSTGSSSHNRYEEVLQSNSAEEALATYLCWEPRHSRYCYPWKQYEHLGVGLRHLGYTAVALHGCLEPHIQVPSSVRALFREPCEHVAEEVVKVLTELAEAIKNHHHCSPHISDHLHEALEELDTLIKTQLQMFLASNPVRKTEAGKPLELLGWQSLSPEQVMNVDGMVTNTTPNKIMNTCLDFSETLAIAAFVSVLLETVARLDLVIEEVEELGKVAHFKEFHEEHMEIVITREDANALKTVNKHGNTGQ</sequence>
<evidence type="ECO:0000313" key="11">
    <source>
        <dbReference type="Proteomes" id="UP001642360"/>
    </source>
</evidence>
<keyword evidence="4 9" id="KW-0812">Transmembrane</keyword>
<evidence type="ECO:0000256" key="4">
    <source>
        <dbReference type="ARBA" id="ARBA00022692"/>
    </source>
</evidence>
<dbReference type="InterPro" id="IPR020966">
    <property type="entry name" value="ALMT"/>
</dbReference>
<evidence type="ECO:0000256" key="7">
    <source>
        <dbReference type="ARBA" id="ARBA00023136"/>
    </source>
</evidence>
<evidence type="ECO:0000256" key="3">
    <source>
        <dbReference type="ARBA" id="ARBA00022448"/>
    </source>
</evidence>
<keyword evidence="6" id="KW-0406">Ion transport</keyword>
<gene>
    <name evidence="10" type="ORF">ILEXP_LOCUS18720</name>
</gene>
<evidence type="ECO:0000256" key="5">
    <source>
        <dbReference type="ARBA" id="ARBA00022989"/>
    </source>
</evidence>
<dbReference type="GO" id="GO:0016020">
    <property type="term" value="C:membrane"/>
    <property type="evidence" value="ECO:0007669"/>
    <property type="project" value="UniProtKB-SubCell"/>
</dbReference>
<dbReference type="PANTHER" id="PTHR31086">
    <property type="entry name" value="ALUMINUM-ACTIVATED MALATE TRANSPORTER 10"/>
    <property type="match status" value="1"/>
</dbReference>
<reference evidence="10 11" key="1">
    <citation type="submission" date="2024-02" db="EMBL/GenBank/DDBJ databases">
        <authorList>
            <person name="Vignale AGUSTIN F."/>
            <person name="Sosa J E."/>
            <person name="Modenutti C."/>
        </authorList>
    </citation>
    <scope>NUCLEOTIDE SEQUENCE [LARGE SCALE GENOMIC DNA]</scope>
</reference>
<dbReference type="GO" id="GO:0034220">
    <property type="term" value="P:monoatomic ion transmembrane transport"/>
    <property type="evidence" value="ECO:0007669"/>
    <property type="project" value="UniProtKB-KW"/>
</dbReference>
<protein>
    <recommendedName>
        <fullName evidence="12">Aluminum-activated malate transporter</fullName>
    </recommendedName>
</protein>
<dbReference type="AlphaFoldDB" id="A0ABC8S5V1"/>
<comment type="subcellular location">
    <subcellularLocation>
        <location evidence="1">Membrane</location>
        <topology evidence="1">Multi-pass membrane protein</topology>
    </subcellularLocation>
</comment>
<evidence type="ECO:0000256" key="9">
    <source>
        <dbReference type="SAM" id="Phobius"/>
    </source>
</evidence>
<feature type="transmembrane region" description="Helical" evidence="9">
    <location>
        <begin position="6"/>
        <end position="24"/>
    </location>
</feature>
<accession>A0ABC8S5V1</accession>
<keyword evidence="3" id="KW-0813">Transport</keyword>
<comment type="similarity">
    <text evidence="2">Belongs to the aromatic acid exporter (TC 2.A.85) family.</text>
</comment>
<dbReference type="EMBL" id="CAUOFW020002053">
    <property type="protein sequence ID" value="CAK9150564.1"/>
    <property type="molecule type" value="Genomic_DNA"/>
</dbReference>
<dbReference type="Pfam" id="PF11744">
    <property type="entry name" value="ALMT"/>
    <property type="match status" value="2"/>
</dbReference>
<evidence type="ECO:0008006" key="12">
    <source>
        <dbReference type="Google" id="ProtNLM"/>
    </source>
</evidence>
<evidence type="ECO:0000256" key="8">
    <source>
        <dbReference type="ARBA" id="ARBA00023303"/>
    </source>
</evidence>
<evidence type="ECO:0000256" key="6">
    <source>
        <dbReference type="ARBA" id="ARBA00023065"/>
    </source>
</evidence>
<keyword evidence="11" id="KW-1185">Reference proteome</keyword>
<comment type="caution">
    <text evidence="10">The sequence shown here is derived from an EMBL/GenBank/DDBJ whole genome shotgun (WGS) entry which is preliminary data.</text>
</comment>